<dbReference type="STRING" id="1830138.SAMN05443507_11935"/>
<sequence length="230" mass="23987">MNAAMKYTLAGLLFVIGVGGSMMYNAYVVPKLDSETVWVAKTDLSPDTPLSPSDWMKESLPRQDVPVGAVTNMQALAGLYTSVHLGPKQVITVDEIQSNPFTITPGTRDVPLAESWIASMSPTLRAGDFVTITFLPSTMGSGTGKPTTLPTLSSLTHVLVLSVHTSNNQEVVTTPPVTGPSGVGAPVNGLGVPNEVDVKLTTSETNQLAQAIAEGEKLLISGSAQGGRPS</sequence>
<evidence type="ECO:0000313" key="3">
    <source>
        <dbReference type="Proteomes" id="UP000184016"/>
    </source>
</evidence>
<dbReference type="AlphaFoldDB" id="A0A1M6UC02"/>
<dbReference type="CDD" id="cd11614">
    <property type="entry name" value="SAF_CpaB_FlgA_like"/>
    <property type="match status" value="1"/>
</dbReference>
<dbReference type="InterPro" id="IPR013974">
    <property type="entry name" value="SAF"/>
</dbReference>
<accession>A0A1M6UC02</accession>
<dbReference type="OrthoDB" id="2374143at2"/>
<reference evidence="3" key="1">
    <citation type="submission" date="2016-11" db="EMBL/GenBank/DDBJ databases">
        <authorList>
            <person name="Varghese N."/>
            <person name="Submissions S."/>
        </authorList>
    </citation>
    <scope>NUCLEOTIDE SEQUENCE [LARGE SCALE GENOMIC DNA]</scope>
    <source>
        <strain evidence="3">USBA-503</strain>
    </source>
</reference>
<feature type="domain" description="SAF" evidence="1">
    <location>
        <begin position="36"/>
        <end position="95"/>
    </location>
</feature>
<dbReference type="Pfam" id="PF08666">
    <property type="entry name" value="SAF"/>
    <property type="match status" value="1"/>
</dbReference>
<dbReference type="RefSeq" id="WP_072874653.1">
    <property type="nucleotide sequence ID" value="NZ_FRAF01000019.1"/>
</dbReference>
<keyword evidence="3" id="KW-1185">Reference proteome</keyword>
<proteinExistence type="predicted"/>
<evidence type="ECO:0000313" key="2">
    <source>
        <dbReference type="EMBL" id="SHK66690.1"/>
    </source>
</evidence>
<dbReference type="EMBL" id="FRAF01000019">
    <property type="protein sequence ID" value="SHK66690.1"/>
    <property type="molecule type" value="Genomic_DNA"/>
</dbReference>
<dbReference type="Proteomes" id="UP000184016">
    <property type="component" value="Unassembled WGS sequence"/>
</dbReference>
<evidence type="ECO:0000259" key="1">
    <source>
        <dbReference type="Pfam" id="PF08666"/>
    </source>
</evidence>
<protein>
    <submittedName>
        <fullName evidence="2">Pilus assembly protein CpaB</fullName>
    </submittedName>
</protein>
<organism evidence="2 3">
    <name type="scientific">Alicyclobacillus tolerans</name>
    <dbReference type="NCBI Taxonomy" id="90970"/>
    <lineage>
        <taxon>Bacteria</taxon>
        <taxon>Bacillati</taxon>
        <taxon>Bacillota</taxon>
        <taxon>Bacilli</taxon>
        <taxon>Bacillales</taxon>
        <taxon>Alicyclobacillaceae</taxon>
        <taxon>Alicyclobacillus</taxon>
    </lineage>
</organism>
<gene>
    <name evidence="2" type="ORF">SAMN05443507_11935</name>
</gene>
<name>A0A1M6UC02_9BACL</name>